<reference evidence="2 3" key="1">
    <citation type="submission" date="2018-06" db="EMBL/GenBank/DDBJ databases">
        <authorList>
            <consortium name="Pathogen Informatics"/>
            <person name="Doyle S."/>
        </authorList>
    </citation>
    <scope>NUCLEOTIDE SEQUENCE [LARGE SCALE GENOMIC DNA]</scope>
    <source>
        <strain evidence="2 3">NCTC2665</strain>
    </source>
</reference>
<dbReference type="Proteomes" id="UP000248985">
    <property type="component" value="Chromosome 1"/>
</dbReference>
<accession>A0A2X4EJ39</accession>
<gene>
    <name evidence="2" type="ORF">NCTC2665_01658</name>
</gene>
<evidence type="ECO:0000259" key="1">
    <source>
        <dbReference type="PROSITE" id="PS50943"/>
    </source>
</evidence>
<proteinExistence type="predicted"/>
<dbReference type="RefSeq" id="WP_078025801.1">
    <property type="nucleotide sequence ID" value="NC_012803.1"/>
</dbReference>
<dbReference type="GeneID" id="93344809"/>
<evidence type="ECO:0000313" key="3">
    <source>
        <dbReference type="Proteomes" id="UP000248985"/>
    </source>
</evidence>
<dbReference type="Pfam" id="PF01381">
    <property type="entry name" value="HTH_3"/>
    <property type="match status" value="1"/>
</dbReference>
<feature type="domain" description="HTH cro/C1-type" evidence="1">
    <location>
        <begin position="12"/>
        <end position="66"/>
    </location>
</feature>
<sequence length="80" mass="8492">MSNHTRCVRSNLAAEISRRDLTQARAAALAGLTPDGLSKRMSGQVEFRLGELLELARVLGVPFATLVAGIDAADEQLAEA</sequence>
<dbReference type="InterPro" id="IPR001387">
    <property type="entry name" value="Cro/C1-type_HTH"/>
</dbReference>
<dbReference type="PROSITE" id="PS50943">
    <property type="entry name" value="HTH_CROC1"/>
    <property type="match status" value="1"/>
</dbReference>
<dbReference type="Gene3D" id="1.10.260.40">
    <property type="entry name" value="lambda repressor-like DNA-binding domains"/>
    <property type="match status" value="1"/>
</dbReference>
<evidence type="ECO:0000313" key="2">
    <source>
        <dbReference type="EMBL" id="SQG49125.1"/>
    </source>
</evidence>
<dbReference type="CDD" id="cd00093">
    <property type="entry name" value="HTH_XRE"/>
    <property type="match status" value="1"/>
</dbReference>
<dbReference type="GO" id="GO:0003677">
    <property type="term" value="F:DNA binding"/>
    <property type="evidence" value="ECO:0007669"/>
    <property type="project" value="InterPro"/>
</dbReference>
<dbReference type="AlphaFoldDB" id="A0A2X4EJ39"/>
<dbReference type="EMBL" id="LS483396">
    <property type="protein sequence ID" value="SQG49125.1"/>
    <property type="molecule type" value="Genomic_DNA"/>
</dbReference>
<dbReference type="InterPro" id="IPR010982">
    <property type="entry name" value="Lambda_DNA-bd_dom_sf"/>
</dbReference>
<organism evidence="2 3">
    <name type="scientific">Micrococcus luteus (strain ATCC 4698 / DSM 20030 / JCM 1464 / CCM 169 / CCUG 5858 / IAM 1056 / NBRC 3333 / NCIMB 9278 / NCTC 2665 / VKM Ac-2230)</name>
    <name type="common">Micrococcus lysodeikticus</name>
    <dbReference type="NCBI Taxonomy" id="465515"/>
    <lineage>
        <taxon>Bacteria</taxon>
        <taxon>Bacillati</taxon>
        <taxon>Actinomycetota</taxon>
        <taxon>Actinomycetes</taxon>
        <taxon>Micrococcales</taxon>
        <taxon>Micrococcaceae</taxon>
        <taxon>Micrococcus</taxon>
    </lineage>
</organism>
<dbReference type="SUPFAM" id="SSF47413">
    <property type="entry name" value="lambda repressor-like DNA-binding domains"/>
    <property type="match status" value="1"/>
</dbReference>
<name>A0A2X4EJ39_MICLC</name>
<dbReference type="SMART" id="SM00530">
    <property type="entry name" value="HTH_XRE"/>
    <property type="match status" value="1"/>
</dbReference>
<protein>
    <submittedName>
        <fullName evidence="2">Helix-turn-helix</fullName>
    </submittedName>
</protein>